<reference evidence="1" key="1">
    <citation type="submission" date="2014-11" db="EMBL/GenBank/DDBJ databases">
        <authorList>
            <person name="Amaro Gonzalez C."/>
        </authorList>
    </citation>
    <scope>NUCLEOTIDE SEQUENCE</scope>
</reference>
<proteinExistence type="predicted"/>
<evidence type="ECO:0000313" key="1">
    <source>
        <dbReference type="EMBL" id="JAH18983.1"/>
    </source>
</evidence>
<protein>
    <submittedName>
        <fullName evidence="1">Uncharacterized protein</fullName>
    </submittedName>
</protein>
<dbReference type="EMBL" id="GBXM01089594">
    <property type="protein sequence ID" value="JAH18983.1"/>
    <property type="molecule type" value="Transcribed_RNA"/>
</dbReference>
<accession>A0A0E9QS98</accession>
<name>A0A0E9QS98_ANGAN</name>
<sequence length="48" mass="5382">MLCASCISRAEIRGTRTESGYALARLVKKLENFPLEGILYFLATKIAY</sequence>
<reference evidence="1" key="2">
    <citation type="journal article" date="2015" name="Fish Shellfish Immunol.">
        <title>Early steps in the European eel (Anguilla anguilla)-Vibrio vulnificus interaction in the gills: Role of the RtxA13 toxin.</title>
        <authorList>
            <person name="Callol A."/>
            <person name="Pajuelo D."/>
            <person name="Ebbesson L."/>
            <person name="Teles M."/>
            <person name="MacKenzie S."/>
            <person name="Amaro C."/>
        </authorList>
    </citation>
    <scope>NUCLEOTIDE SEQUENCE</scope>
</reference>
<dbReference type="AlphaFoldDB" id="A0A0E9QS98"/>
<organism evidence="1">
    <name type="scientific">Anguilla anguilla</name>
    <name type="common">European freshwater eel</name>
    <name type="synonym">Muraena anguilla</name>
    <dbReference type="NCBI Taxonomy" id="7936"/>
    <lineage>
        <taxon>Eukaryota</taxon>
        <taxon>Metazoa</taxon>
        <taxon>Chordata</taxon>
        <taxon>Craniata</taxon>
        <taxon>Vertebrata</taxon>
        <taxon>Euteleostomi</taxon>
        <taxon>Actinopterygii</taxon>
        <taxon>Neopterygii</taxon>
        <taxon>Teleostei</taxon>
        <taxon>Anguilliformes</taxon>
        <taxon>Anguillidae</taxon>
        <taxon>Anguilla</taxon>
    </lineage>
</organism>